<dbReference type="PANTHER" id="PTHR23079:SF55">
    <property type="entry name" value="RNA-DIRECTED RNA POLYMERASE"/>
    <property type="match status" value="1"/>
</dbReference>
<dbReference type="GO" id="GO:0003723">
    <property type="term" value="F:RNA binding"/>
    <property type="evidence" value="ECO:0007669"/>
    <property type="project" value="UniProtKB-KW"/>
</dbReference>
<dbReference type="Pfam" id="PF05183">
    <property type="entry name" value="RdRP"/>
    <property type="match status" value="1"/>
</dbReference>
<dbReference type="InParanoid" id="G4T822"/>
<dbReference type="HOGENOM" id="CLU_001366_2_1_1"/>
<comment type="caution">
    <text evidence="3">The sequence shown here is derived from an EMBL/GenBank/DDBJ whole genome shotgun (WGS) entry which is preliminary data.</text>
</comment>
<keyword evidence="1" id="KW-0548">Nucleotidyltransferase</keyword>
<evidence type="ECO:0000313" key="4">
    <source>
        <dbReference type="Proteomes" id="UP000007148"/>
    </source>
</evidence>
<keyword evidence="1" id="KW-0808">Transferase</keyword>
<dbReference type="GO" id="GO:0030422">
    <property type="term" value="P:siRNA processing"/>
    <property type="evidence" value="ECO:0007669"/>
    <property type="project" value="TreeGrafter"/>
</dbReference>
<dbReference type="InterPro" id="IPR057596">
    <property type="entry name" value="RDRP_core"/>
</dbReference>
<dbReference type="PANTHER" id="PTHR23079">
    <property type="entry name" value="RNA-DEPENDENT RNA POLYMERASE"/>
    <property type="match status" value="1"/>
</dbReference>
<dbReference type="GO" id="GO:0003968">
    <property type="term" value="F:RNA-directed RNA polymerase activity"/>
    <property type="evidence" value="ECO:0007669"/>
    <property type="project" value="UniProtKB-KW"/>
</dbReference>
<keyword evidence="1 3" id="KW-0696">RNA-directed RNA polymerase</keyword>
<proteinExistence type="inferred from homology"/>
<keyword evidence="1" id="KW-0694">RNA-binding</keyword>
<dbReference type="Proteomes" id="UP000007148">
    <property type="component" value="Unassembled WGS sequence"/>
</dbReference>
<evidence type="ECO:0000256" key="1">
    <source>
        <dbReference type="RuleBase" id="RU363098"/>
    </source>
</evidence>
<evidence type="ECO:0000313" key="3">
    <source>
        <dbReference type="EMBL" id="CCA67432.1"/>
    </source>
</evidence>
<evidence type="ECO:0000259" key="2">
    <source>
        <dbReference type="Pfam" id="PF05183"/>
    </source>
</evidence>
<dbReference type="FunCoup" id="G4T822">
    <property type="interactions" value="5"/>
</dbReference>
<keyword evidence="4" id="KW-1185">Reference proteome</keyword>
<dbReference type="InterPro" id="IPR007855">
    <property type="entry name" value="RDRP"/>
</dbReference>
<name>G4T822_SERID</name>
<protein>
    <recommendedName>
        <fullName evidence="1">RNA-dependent RNA polymerase</fullName>
        <ecNumber evidence="1">2.7.7.48</ecNumber>
    </recommendedName>
</protein>
<accession>G4T822</accession>
<dbReference type="OMA" id="KNEIFAC"/>
<comment type="similarity">
    <text evidence="1">Belongs to the RdRP family.</text>
</comment>
<gene>
    <name evidence="3" type="ORF">PIIN_01263</name>
</gene>
<sequence>MELFVRSVPYGADEHQVTRCLEPILHGEKFRDLFVGGAPYNFMVRLFKSKKHHHQNHSGNGALLLPSEGIGQRLLALSSSTCPVEIHGRRLKFEPSRKPAFSQGDILKLREPYQDPEIRQERERTRADLLRAGIHASSVAFGWPCQDGSISLEHESPESTTWDVLFNLDDRCIILKSSKEIRILLHLRAIQSTALDSEGAVLWLERPPLFEKQPEVDMDAIGELFASLLDLEPRPPMRYRLSSPGGDPSRIIPYLRVLYIRFDDSISSQEFERRAKKMGVSTYSSDHDLERRGLFMPGIIERYQAARARLPFKVAFQVQGLLSRCAFNPQEILEILRDIHAALTELGRSATAECVKALEQEREGNPEATPAALFADVVQSFRTSNNVKAMSDEEPGVFECHRATITPSSIILTGPLPDETNRVIRKYRKYAHKFIRIDFTEEDGLHLRKEKNVDLGAILDDRIGEFMKNGLLVAGRRFEFLAYSSSALKEHAVWFMTPFTTSDGQYVTSESIRRSLGDFSKVIYCPSRYGARLSQAFSSTEPSITIKVNEIRFIPDKESDQGSLYTDGVGTMSPQVAEEIWAKYTEPRSKRSRRRLKTPSAFQIRLGGLKGMLCVDSRLQGRVVCVRDSMNKFHSNDREVEIARAFDRPMTMFLNRPLIMLLETLKKVPLEPFMALQTKAVEETRDAMKSFDTAARLLEQYGLGTAFRLTSVFLQLHKLDVALALKDQSQGLLPFLGRMLQFVENHILRDLKYKARIPVPNAWTLVGVSDEYDYLGENEIYARVRTIDGEEQYLEGPVMISRSPTVHPGDARMVWAIGKPSRGAPPGLEDLTNCVVFPCKGHPSLPQCLAGGDLDGDLYCLVLDPQLHFRWQFQHGDYDPPQLVTLDRPSTIKDVAQFVINYIKNDLLGVISTRSMLIADIREDCLADEDCVKLAKLHSIAVDYPKTGRHVEFEQMPSLESNRRPDWHANELNDNDPELYQSNRHIGHLFRAIELPALPEARKLAHRQRRRIQRDEGEALNTTDVLQALSHDKSVVSRHLRPKINTYVDIEEFVEGQPTNVVNELLDIFDRYWLELQYIAKTNSLSNATALSEEEVVAGSIVAKCSQPRRRQDVIADMRRSSTSLCDQVRNSIEGTEDTSEEDKLLRAWVAWKISEKYHQAYAAMSFGILALDTAFNAMRKLDGSD</sequence>
<dbReference type="OrthoDB" id="6513042at2759"/>
<dbReference type="EMBL" id="CAFZ01000014">
    <property type="protein sequence ID" value="CCA67432.1"/>
    <property type="molecule type" value="Genomic_DNA"/>
</dbReference>
<organism evidence="3 4">
    <name type="scientific">Serendipita indica (strain DSM 11827)</name>
    <name type="common">Root endophyte fungus</name>
    <name type="synonym">Piriformospora indica</name>
    <dbReference type="NCBI Taxonomy" id="1109443"/>
    <lineage>
        <taxon>Eukaryota</taxon>
        <taxon>Fungi</taxon>
        <taxon>Dikarya</taxon>
        <taxon>Basidiomycota</taxon>
        <taxon>Agaricomycotina</taxon>
        <taxon>Agaricomycetes</taxon>
        <taxon>Sebacinales</taxon>
        <taxon>Serendipitaceae</taxon>
        <taxon>Serendipita</taxon>
    </lineage>
</organism>
<dbReference type="STRING" id="1109443.G4T822"/>
<reference evidence="3 4" key="1">
    <citation type="journal article" date="2011" name="PLoS Pathog.">
        <title>Endophytic Life Strategies Decoded by Genome and Transcriptome Analyses of the Mutualistic Root Symbiont Piriformospora indica.</title>
        <authorList>
            <person name="Zuccaro A."/>
            <person name="Lahrmann U."/>
            <person name="Guldener U."/>
            <person name="Langen G."/>
            <person name="Pfiffi S."/>
            <person name="Biedenkopf D."/>
            <person name="Wong P."/>
            <person name="Samans B."/>
            <person name="Grimm C."/>
            <person name="Basiewicz M."/>
            <person name="Murat C."/>
            <person name="Martin F."/>
            <person name="Kogel K.H."/>
        </authorList>
    </citation>
    <scope>NUCLEOTIDE SEQUENCE [LARGE SCALE GENOMIC DNA]</scope>
    <source>
        <strain evidence="3 4">DSM 11827</strain>
    </source>
</reference>
<dbReference type="EC" id="2.7.7.48" evidence="1"/>
<feature type="domain" description="RDRP core" evidence="2">
    <location>
        <begin position="405"/>
        <end position="993"/>
    </location>
</feature>
<dbReference type="AlphaFoldDB" id="G4T822"/>
<dbReference type="GO" id="GO:0031380">
    <property type="term" value="C:nuclear RNA-directed RNA polymerase complex"/>
    <property type="evidence" value="ECO:0007669"/>
    <property type="project" value="TreeGrafter"/>
</dbReference>
<dbReference type="eggNOG" id="KOG0988">
    <property type="taxonomic scope" value="Eukaryota"/>
</dbReference>
<comment type="catalytic activity">
    <reaction evidence="1">
        <text>RNA(n) + a ribonucleoside 5'-triphosphate = RNA(n+1) + diphosphate</text>
        <dbReference type="Rhea" id="RHEA:21248"/>
        <dbReference type="Rhea" id="RHEA-COMP:14527"/>
        <dbReference type="Rhea" id="RHEA-COMP:17342"/>
        <dbReference type="ChEBI" id="CHEBI:33019"/>
        <dbReference type="ChEBI" id="CHEBI:61557"/>
        <dbReference type="ChEBI" id="CHEBI:140395"/>
        <dbReference type="EC" id="2.7.7.48"/>
    </reaction>
</comment>